<feature type="transmembrane region" description="Helical" evidence="1">
    <location>
        <begin position="43"/>
        <end position="62"/>
    </location>
</feature>
<keyword evidence="1" id="KW-0812">Transmembrane</keyword>
<organism evidence="2 3">
    <name type="scientific">Paramecium pentaurelia</name>
    <dbReference type="NCBI Taxonomy" id="43138"/>
    <lineage>
        <taxon>Eukaryota</taxon>
        <taxon>Sar</taxon>
        <taxon>Alveolata</taxon>
        <taxon>Ciliophora</taxon>
        <taxon>Intramacronucleata</taxon>
        <taxon>Oligohymenophorea</taxon>
        <taxon>Peniculida</taxon>
        <taxon>Parameciidae</taxon>
        <taxon>Paramecium</taxon>
    </lineage>
</organism>
<reference evidence="2" key="1">
    <citation type="submission" date="2021-01" db="EMBL/GenBank/DDBJ databases">
        <authorList>
            <consortium name="Genoscope - CEA"/>
            <person name="William W."/>
        </authorList>
    </citation>
    <scope>NUCLEOTIDE SEQUENCE</scope>
</reference>
<keyword evidence="3" id="KW-1185">Reference proteome</keyword>
<evidence type="ECO:0000256" key="1">
    <source>
        <dbReference type="SAM" id="Phobius"/>
    </source>
</evidence>
<keyword evidence="1" id="KW-0472">Membrane</keyword>
<evidence type="ECO:0000313" key="3">
    <source>
        <dbReference type="Proteomes" id="UP000689195"/>
    </source>
</evidence>
<evidence type="ECO:0008006" key="4">
    <source>
        <dbReference type="Google" id="ProtNLM"/>
    </source>
</evidence>
<dbReference type="AlphaFoldDB" id="A0A8S1SZH3"/>
<accession>A0A8S1SZH3</accession>
<comment type="caution">
    <text evidence="2">The sequence shown here is derived from an EMBL/GenBank/DDBJ whole genome shotgun (WGS) entry which is preliminary data.</text>
</comment>
<proteinExistence type="predicted"/>
<feature type="transmembrane region" description="Helical" evidence="1">
    <location>
        <begin position="69"/>
        <end position="90"/>
    </location>
</feature>
<dbReference type="Proteomes" id="UP000689195">
    <property type="component" value="Unassembled WGS sequence"/>
</dbReference>
<gene>
    <name evidence="2" type="ORF">PPENT_87.1.T0130361</name>
</gene>
<name>A0A8S1SZH3_9CILI</name>
<evidence type="ECO:0000313" key="2">
    <source>
        <dbReference type="EMBL" id="CAD8144709.1"/>
    </source>
</evidence>
<protein>
    <recommendedName>
        <fullName evidence="4">Transmembrane protein</fullName>
    </recommendedName>
</protein>
<dbReference type="EMBL" id="CAJJDO010000013">
    <property type="protein sequence ID" value="CAD8144709.1"/>
    <property type="molecule type" value="Genomic_DNA"/>
</dbReference>
<dbReference type="OrthoDB" id="307301at2759"/>
<feature type="transmembrane region" description="Helical" evidence="1">
    <location>
        <begin position="96"/>
        <end position="114"/>
    </location>
</feature>
<keyword evidence="1" id="KW-1133">Transmembrane helix</keyword>
<sequence>MFHSSSRIVVSILTLNSLLQIYETQPIEFNDSNLMMQHPQLTSIIPTNQIINLFVGISLLFLIDWKNRILIITSLFFGISIIMQNFNYVLPKTLNLIQIYFLLLIIIYHIFYQAKQLYLKIKSLEPNINQINSLTINYSNTRKFRKISKQVEKLQLKLVNNSMNENEIKVTQNQMNIELNLIKNEQKEEQSILEQHTSEADLETENQCEINHQDLSQISSIKEDQKLQIQLKFNGIIQLFCCTFETFDTISSILSCTFTEKQIIQIKIHILLNIYDESQDCNNRLWCLKKLLAFQF</sequence>